<gene>
    <name evidence="4" type="ORF">OM074_15030</name>
</gene>
<dbReference type="InterPro" id="IPR041624">
    <property type="entry name" value="RGI_lyase"/>
</dbReference>
<feature type="domain" description="Rhamnogalacturonan I lyase beta-sheet" evidence="2">
    <location>
        <begin position="34"/>
        <end position="110"/>
    </location>
</feature>
<dbReference type="PANTHER" id="PTHR43118:SF1">
    <property type="entry name" value="RHAMNOGALACTURONAN LYASE (EUROFUNG)"/>
    <property type="match status" value="1"/>
</dbReference>
<keyword evidence="4" id="KW-0456">Lyase</keyword>
<dbReference type="InterPro" id="IPR049366">
    <property type="entry name" value="RGL11_C"/>
</dbReference>
<feature type="domain" description="Rhamnogalacturonan lyase family 11 C-terminal" evidence="3">
    <location>
        <begin position="144"/>
        <end position="628"/>
    </location>
</feature>
<evidence type="ECO:0000259" key="2">
    <source>
        <dbReference type="Pfam" id="PF18370"/>
    </source>
</evidence>
<dbReference type="Pfam" id="PF21348">
    <property type="entry name" value="RGL11_C"/>
    <property type="match status" value="1"/>
</dbReference>
<dbReference type="Pfam" id="PF18370">
    <property type="entry name" value="RGI_lyase"/>
    <property type="match status" value="1"/>
</dbReference>
<evidence type="ECO:0000313" key="4">
    <source>
        <dbReference type="EMBL" id="MCW3806948.1"/>
    </source>
</evidence>
<keyword evidence="5" id="KW-1185">Reference proteome</keyword>
<dbReference type="PANTHER" id="PTHR43118">
    <property type="entry name" value="RHAMNOGALACTURONAN LYASE (EUROFUNG)"/>
    <property type="match status" value="1"/>
</dbReference>
<comment type="caution">
    <text evidence="4">The sequence shown here is derived from an EMBL/GenBank/DDBJ whole genome shotgun (WGS) entry which is preliminary data.</text>
</comment>
<dbReference type="EMBL" id="JAPDPI010000033">
    <property type="protein sequence ID" value="MCW3806948.1"/>
    <property type="molecule type" value="Genomic_DNA"/>
</dbReference>
<evidence type="ECO:0000313" key="5">
    <source>
        <dbReference type="Proteomes" id="UP001207408"/>
    </source>
</evidence>
<organism evidence="4 5">
    <name type="scientific">Plebeiibacterium marinum</name>
    <dbReference type="NCBI Taxonomy" id="2992111"/>
    <lineage>
        <taxon>Bacteria</taxon>
        <taxon>Pseudomonadati</taxon>
        <taxon>Bacteroidota</taxon>
        <taxon>Bacteroidia</taxon>
        <taxon>Marinilabiliales</taxon>
        <taxon>Marinilabiliaceae</taxon>
        <taxon>Plebeiibacterium</taxon>
    </lineage>
</organism>
<name>A0AAE3SKW2_9BACT</name>
<dbReference type="AlphaFoldDB" id="A0AAE3SKW2"/>
<dbReference type="GO" id="GO:0016829">
    <property type="term" value="F:lyase activity"/>
    <property type="evidence" value="ECO:0007669"/>
    <property type="project" value="UniProtKB-KW"/>
</dbReference>
<keyword evidence="1" id="KW-0732">Signal</keyword>
<protein>
    <submittedName>
        <fullName evidence="4">Rhamnogalacturonan lyase</fullName>
    </submittedName>
</protein>
<dbReference type="InterPro" id="IPR034641">
    <property type="entry name" value="RGL11"/>
</dbReference>
<feature type="chain" id="PRO_5042098646" evidence="1">
    <location>
        <begin position="22"/>
        <end position="741"/>
    </location>
</feature>
<accession>A0AAE3SKW2</accession>
<proteinExistence type="predicted"/>
<dbReference type="InterPro" id="IPR028994">
    <property type="entry name" value="Integrin_alpha_N"/>
</dbReference>
<evidence type="ECO:0000259" key="3">
    <source>
        <dbReference type="Pfam" id="PF21348"/>
    </source>
</evidence>
<dbReference type="RefSeq" id="WP_301200880.1">
    <property type="nucleotide sequence ID" value="NZ_JAPDPI010000033.1"/>
</dbReference>
<dbReference type="CDD" id="cd10318">
    <property type="entry name" value="RGL11"/>
    <property type="match status" value="1"/>
</dbReference>
<feature type="signal peptide" evidence="1">
    <location>
        <begin position="1"/>
        <end position="21"/>
    </location>
</feature>
<dbReference type="SUPFAM" id="SSF69318">
    <property type="entry name" value="Integrin alpha N-terminal domain"/>
    <property type="match status" value="1"/>
</dbReference>
<reference evidence="4" key="1">
    <citation type="submission" date="2022-10" db="EMBL/GenBank/DDBJ databases">
        <authorList>
            <person name="Yu W.X."/>
        </authorList>
    </citation>
    <scope>NUCLEOTIDE SEQUENCE</scope>
    <source>
        <strain evidence="4">D04</strain>
    </source>
</reference>
<dbReference type="InterPro" id="IPR013783">
    <property type="entry name" value="Ig-like_fold"/>
</dbReference>
<sequence>MKKYLMLKLCLIISTIVGVYAQESIGPDYSSSIQTENLGRGMVAIHQGGGVVAISWRYLPKDKISTGYDVYRKSGKRKEIKLNKKPLFEATYVLDENVDVSKENVYILKAYGSDEVLASYTLTSQKAEKPYISIPIKPFPGDTLWGYSPNDATIGDLDGDGEMEIVIKRENSGKDNSHNGVCKGGTLIEAYTLDGLFLWRVDLGVNIRQGAHYTQMLVYDFDGDGKSELAVKTGEGTQFGDGEVIGDVNGDGITDYVDRDSGSRTYGKIVKGPEFLSVIEGATGKELARTNFIPRGSAFEFGDNTGNRVDRFLGGVGYFDGQKPSILICRGYYAKAVLEAWDYRGGKLAKRWKFSTTDNGGKYKSFEGQGNHSLAIGDVDGDGKDEITYGACMIDHDGSGGYNTQLGHGDAMHLTDIDVERPGLEVWDCHEHVPSRAGSELRDARTGALLWGIPSVEDVGRAMAADIDPRFKGMEVWTTHSGGVYTAKGELISQKTPSINMGLWWDGDLNRELLDGSGVRRRERVVITKWNGDGVDRLSLPGEEALAANNWTKGNPCLQADIIGDWREEVLVRTKDNKEIRLYITPYETPYRFHTLLSDPMYRLSVAIQNVGYNQPTQLGYYLGSDLGKFWNNEYRLKRGAHSKSGMSADGHINDMNTRYQRAQRIVMDTINCRTAEYTLDAGLNYDNYQWIVNGKRVEASRKLKLIASDFSGDEAVKVELEVFYKGWVFKEKIFIRFKKD</sequence>
<dbReference type="Gene3D" id="2.60.40.10">
    <property type="entry name" value="Immunoglobulins"/>
    <property type="match status" value="1"/>
</dbReference>
<dbReference type="Proteomes" id="UP001207408">
    <property type="component" value="Unassembled WGS sequence"/>
</dbReference>
<evidence type="ECO:0000256" key="1">
    <source>
        <dbReference type="SAM" id="SignalP"/>
    </source>
</evidence>